<protein>
    <submittedName>
        <fullName evidence="2">Uncharacterized protein</fullName>
    </submittedName>
</protein>
<evidence type="ECO:0000313" key="3">
    <source>
        <dbReference type="Proteomes" id="UP000235392"/>
    </source>
</evidence>
<dbReference type="AlphaFoldDB" id="A0A2N5SK90"/>
<feature type="compositionally biased region" description="Polar residues" evidence="1">
    <location>
        <begin position="50"/>
        <end position="74"/>
    </location>
</feature>
<feature type="region of interest" description="Disordered" evidence="1">
    <location>
        <begin position="38"/>
        <end position="76"/>
    </location>
</feature>
<proteinExistence type="predicted"/>
<gene>
    <name evidence="2" type="ORF">PCASD_23389</name>
</gene>
<dbReference type="Proteomes" id="UP000235392">
    <property type="component" value="Unassembled WGS sequence"/>
</dbReference>
<accession>A0A2N5SK90</accession>
<comment type="caution">
    <text evidence="2">The sequence shown here is derived from an EMBL/GenBank/DDBJ whole genome shotgun (WGS) entry which is preliminary data.</text>
</comment>
<sequence>MTTRCNPTSNNLLPLTNPKAIIRAGNAKQRHTAVLQDRPISPLPSHASALLNSPSMADTSTNLNARSADGNQTADPLDLTTAKDLFKKVLKAQHASIVQAQEDR</sequence>
<evidence type="ECO:0000313" key="2">
    <source>
        <dbReference type="EMBL" id="PLW13660.1"/>
    </source>
</evidence>
<dbReference type="EMBL" id="PGCI01000844">
    <property type="protein sequence ID" value="PLW13660.1"/>
    <property type="molecule type" value="Genomic_DNA"/>
</dbReference>
<reference evidence="2 3" key="1">
    <citation type="submission" date="2017-11" db="EMBL/GenBank/DDBJ databases">
        <title>De novo assembly and phasing of dikaryotic genomes from two isolates of Puccinia coronata f. sp. avenae, the causal agent of oat crown rust.</title>
        <authorList>
            <person name="Miller M.E."/>
            <person name="Zhang Y."/>
            <person name="Omidvar V."/>
            <person name="Sperschneider J."/>
            <person name="Schwessinger B."/>
            <person name="Raley C."/>
            <person name="Palmer J.M."/>
            <person name="Garnica D."/>
            <person name="Upadhyaya N."/>
            <person name="Rathjen J."/>
            <person name="Taylor J.M."/>
            <person name="Park R.F."/>
            <person name="Dodds P.N."/>
            <person name="Hirsch C.D."/>
            <person name="Kianian S.F."/>
            <person name="Figueroa M."/>
        </authorList>
    </citation>
    <scope>NUCLEOTIDE SEQUENCE [LARGE SCALE GENOMIC DNA]</scope>
    <source>
        <strain evidence="2">12SD80</strain>
    </source>
</reference>
<evidence type="ECO:0000256" key="1">
    <source>
        <dbReference type="SAM" id="MobiDB-lite"/>
    </source>
</evidence>
<organism evidence="2 3">
    <name type="scientific">Puccinia coronata f. sp. avenae</name>
    <dbReference type="NCBI Taxonomy" id="200324"/>
    <lineage>
        <taxon>Eukaryota</taxon>
        <taxon>Fungi</taxon>
        <taxon>Dikarya</taxon>
        <taxon>Basidiomycota</taxon>
        <taxon>Pucciniomycotina</taxon>
        <taxon>Pucciniomycetes</taxon>
        <taxon>Pucciniales</taxon>
        <taxon>Pucciniaceae</taxon>
        <taxon>Puccinia</taxon>
    </lineage>
</organism>
<name>A0A2N5SK90_9BASI</name>